<dbReference type="PANTHER" id="PTHR31793">
    <property type="entry name" value="4-HYDROXYBENZOYL-COA THIOESTERASE FAMILY MEMBER"/>
    <property type="match status" value="1"/>
</dbReference>
<name>A0A7G7CR48_9CORY</name>
<dbReference type="PANTHER" id="PTHR31793:SF24">
    <property type="entry name" value="LONG-CHAIN ACYL-COA THIOESTERASE FADM"/>
    <property type="match status" value="1"/>
</dbReference>
<dbReference type="Pfam" id="PF13279">
    <property type="entry name" value="4HBT_2"/>
    <property type="match status" value="1"/>
</dbReference>
<reference evidence="1 2" key="1">
    <citation type="submission" date="2020-07" db="EMBL/GenBank/DDBJ databases">
        <title>Complete genome and description of Corynebacterium incognita strain Marseille-Q3630 sp. nov.</title>
        <authorList>
            <person name="Boxberger M."/>
        </authorList>
    </citation>
    <scope>NUCLEOTIDE SEQUENCE [LARGE SCALE GENOMIC DNA]</scope>
    <source>
        <strain evidence="1 2">Marseille-Q3630</strain>
    </source>
</reference>
<gene>
    <name evidence="1" type="ORF">H0194_03330</name>
</gene>
<dbReference type="Gene3D" id="3.10.129.10">
    <property type="entry name" value="Hotdog Thioesterase"/>
    <property type="match status" value="1"/>
</dbReference>
<protein>
    <submittedName>
        <fullName evidence="1">Acyl-CoA thioesterase</fullName>
    </submittedName>
</protein>
<organism evidence="1 2">
    <name type="scientific">Corynebacterium incognita</name>
    <dbReference type="NCBI Taxonomy" id="2754725"/>
    <lineage>
        <taxon>Bacteria</taxon>
        <taxon>Bacillati</taxon>
        <taxon>Actinomycetota</taxon>
        <taxon>Actinomycetes</taxon>
        <taxon>Mycobacteriales</taxon>
        <taxon>Corynebacteriaceae</taxon>
        <taxon>Corynebacterium</taxon>
    </lineage>
</organism>
<dbReference type="GO" id="GO:0047617">
    <property type="term" value="F:fatty acyl-CoA hydrolase activity"/>
    <property type="evidence" value="ECO:0007669"/>
    <property type="project" value="TreeGrafter"/>
</dbReference>
<dbReference type="RefSeq" id="WP_185176438.1">
    <property type="nucleotide sequence ID" value="NZ_CP059404.1"/>
</dbReference>
<dbReference type="InterPro" id="IPR029069">
    <property type="entry name" value="HotDog_dom_sf"/>
</dbReference>
<dbReference type="InterPro" id="IPR050563">
    <property type="entry name" value="4-hydroxybenzoyl-CoA_TE"/>
</dbReference>
<dbReference type="KEGG" id="cik:H0194_03330"/>
<dbReference type="SUPFAM" id="SSF54637">
    <property type="entry name" value="Thioesterase/thiol ester dehydrase-isomerase"/>
    <property type="match status" value="1"/>
</dbReference>
<evidence type="ECO:0000313" key="1">
    <source>
        <dbReference type="EMBL" id="QNE90064.1"/>
    </source>
</evidence>
<sequence>MSGSPQEVQSIVREHQVQVRWSDFDRYGHMMNANYIEIAQEARLLFAKETFFSKGIEFASYVRHLTVDFRAPITGSDIVALKVETEIVAMGETSFTTRQRIFDQHGNVSCVVDCVQVTVDMKTGRPRPVTEEEHAILLNGHA</sequence>
<dbReference type="Proteomes" id="UP000515743">
    <property type="component" value="Chromosome"/>
</dbReference>
<dbReference type="CDD" id="cd00586">
    <property type="entry name" value="4HBT"/>
    <property type="match status" value="1"/>
</dbReference>
<accession>A0A7G7CR48</accession>
<proteinExistence type="predicted"/>
<dbReference type="AlphaFoldDB" id="A0A7G7CR48"/>
<dbReference type="EMBL" id="CP059404">
    <property type="protein sequence ID" value="QNE90064.1"/>
    <property type="molecule type" value="Genomic_DNA"/>
</dbReference>
<evidence type="ECO:0000313" key="2">
    <source>
        <dbReference type="Proteomes" id="UP000515743"/>
    </source>
</evidence>
<keyword evidence="2" id="KW-1185">Reference proteome</keyword>